<organism evidence="1">
    <name type="scientific">Medicago truncatula</name>
    <name type="common">Barrel medic</name>
    <name type="synonym">Medicago tribuloides</name>
    <dbReference type="NCBI Taxonomy" id="3880"/>
    <lineage>
        <taxon>Eukaryota</taxon>
        <taxon>Viridiplantae</taxon>
        <taxon>Streptophyta</taxon>
        <taxon>Embryophyta</taxon>
        <taxon>Tracheophyta</taxon>
        <taxon>Spermatophyta</taxon>
        <taxon>Magnoliopsida</taxon>
        <taxon>eudicotyledons</taxon>
        <taxon>Gunneridae</taxon>
        <taxon>Pentapetalae</taxon>
        <taxon>rosids</taxon>
        <taxon>fabids</taxon>
        <taxon>Fabales</taxon>
        <taxon>Fabaceae</taxon>
        <taxon>Papilionoideae</taxon>
        <taxon>50 kb inversion clade</taxon>
        <taxon>NPAAA clade</taxon>
        <taxon>Hologalegina</taxon>
        <taxon>IRL clade</taxon>
        <taxon>Trifolieae</taxon>
        <taxon>Medicago</taxon>
    </lineage>
</organism>
<name>A2Q1P8_MEDTR</name>
<evidence type="ECO:0000313" key="1">
    <source>
        <dbReference type="EMBL" id="ABN05864.1"/>
    </source>
</evidence>
<dbReference type="EMBL" id="AC148994">
    <property type="protein sequence ID" value="ABN05864.1"/>
    <property type="molecule type" value="Genomic_DNA"/>
</dbReference>
<dbReference type="ExpressionAtlas" id="A2Q1P8">
    <property type="expression patterns" value="differential"/>
</dbReference>
<accession>A2Q1P8</accession>
<protein>
    <submittedName>
        <fullName evidence="1">Uncharacterized protein</fullName>
    </submittedName>
</protein>
<reference evidence="1" key="1">
    <citation type="submission" date="2004-07" db="EMBL/GenBank/DDBJ databases">
        <authorList>
            <person name="Town C.D."/>
        </authorList>
    </citation>
    <scope>NUCLEOTIDE SEQUENCE</scope>
</reference>
<gene>
    <name evidence="1" type="ORF">MtrDRAFT_AC148994g33v2</name>
</gene>
<dbReference type="AlphaFoldDB" id="A2Q1P8"/>
<sequence length="109" mass="11900">MATTAVLRSLLRRSRSSSLLYMSRIPASHPFTPHSPTPTFLDAFHTRAFSTGSSNDELDTDSLGLDSPVHSEILKTIADSAGSEDIPVFPVRAVISLLESFHDLTGFPW</sequence>
<reference evidence="1" key="2">
    <citation type="submission" date="2007-03" db="EMBL/GenBank/DDBJ databases">
        <authorList>
            <consortium name="The International Medicago Genome Annotation Group"/>
        </authorList>
    </citation>
    <scope>NUCLEOTIDE SEQUENCE</scope>
</reference>
<proteinExistence type="predicted"/>